<dbReference type="PROSITE" id="PS50035">
    <property type="entry name" value="PLD"/>
    <property type="match status" value="2"/>
</dbReference>
<evidence type="ECO:0000256" key="6">
    <source>
        <dbReference type="ARBA" id="ARBA00022737"/>
    </source>
</evidence>
<evidence type="ECO:0000256" key="5">
    <source>
        <dbReference type="ARBA" id="ARBA00022692"/>
    </source>
</evidence>
<evidence type="ECO:0000256" key="9">
    <source>
        <dbReference type="ARBA" id="ARBA00023136"/>
    </source>
</evidence>
<accession>A0A1L7CY56</accession>
<comment type="subcellular location">
    <subcellularLocation>
        <location evidence="1">Cell membrane</location>
        <topology evidence="1">Multi-pass membrane protein</topology>
    </subcellularLocation>
</comment>
<dbReference type="GO" id="GO:0032049">
    <property type="term" value="P:cardiolipin biosynthetic process"/>
    <property type="evidence" value="ECO:0007669"/>
    <property type="project" value="UniProtKB-UniRule"/>
</dbReference>
<keyword evidence="11" id="KW-1208">Phospholipid metabolism</keyword>
<reference evidence="15 16" key="1">
    <citation type="submission" date="2014-08" db="EMBL/GenBank/DDBJ databases">
        <title>Complete genome sequence of Corynebacterium sphenisci CECT 5990(T) (=DSM 44792(T)), isolated from healthy wild penguins.</title>
        <authorList>
            <person name="Ruckert C."/>
            <person name="Albersmeier A."/>
            <person name="Winkler A."/>
            <person name="Kalinowski J."/>
        </authorList>
    </citation>
    <scope>NUCLEOTIDE SEQUENCE [LARGE SCALE GENOMIC DNA]</scope>
    <source>
        <strain evidence="15 16">DSM 44792</strain>
    </source>
</reference>
<feature type="transmembrane region" description="Helical" evidence="13">
    <location>
        <begin position="41"/>
        <end position="60"/>
    </location>
</feature>
<dbReference type="NCBIfam" id="TIGR04265">
    <property type="entry name" value="bac_cardiolipin"/>
    <property type="match status" value="1"/>
</dbReference>
<protein>
    <recommendedName>
        <fullName evidence="12">Cardiolipin synthase</fullName>
        <ecNumber evidence="12">2.7.8.-</ecNumber>
    </recommendedName>
</protein>
<dbReference type="Pfam" id="PF13396">
    <property type="entry name" value="PLDc_N"/>
    <property type="match status" value="1"/>
</dbReference>
<evidence type="ECO:0000256" key="10">
    <source>
        <dbReference type="ARBA" id="ARBA00023209"/>
    </source>
</evidence>
<feature type="domain" description="PLD phosphodiesterase" evidence="14">
    <location>
        <begin position="411"/>
        <end position="438"/>
    </location>
</feature>
<evidence type="ECO:0000313" key="15">
    <source>
        <dbReference type="EMBL" id="APT90770.1"/>
    </source>
</evidence>
<dbReference type="STRING" id="1437874.CSPHI_06600"/>
<dbReference type="EMBL" id="CP009248">
    <property type="protein sequence ID" value="APT90770.1"/>
    <property type="molecule type" value="Genomic_DNA"/>
</dbReference>
<dbReference type="AlphaFoldDB" id="A0A1L7CY56"/>
<evidence type="ECO:0000256" key="3">
    <source>
        <dbReference type="ARBA" id="ARBA00022516"/>
    </source>
</evidence>
<organism evidence="15 16">
    <name type="scientific">Corynebacterium sphenisci DSM 44792</name>
    <dbReference type="NCBI Taxonomy" id="1437874"/>
    <lineage>
        <taxon>Bacteria</taxon>
        <taxon>Bacillati</taxon>
        <taxon>Actinomycetota</taxon>
        <taxon>Actinomycetes</taxon>
        <taxon>Mycobacteriales</taxon>
        <taxon>Corynebacteriaceae</taxon>
        <taxon>Corynebacterium</taxon>
    </lineage>
</organism>
<sequence>MLPSGDPQWWQIALLIADYLIKFIAVGVVPENRHPSSSTAWLLIILLVPFLGLPLFLLLGSQTITGRRHRIQALANREIVRRTRHLPDIPEDVAGPEDGGGDVAEEMVYSIKLSRRLTGLPAVKCVCHGVYADTAESIAAMTAAVAAAEESVHVQMYIFALDEATRGFVDALVEAHRRGVSVKVLVDPIGSRKYAGYARLRELLDDTGIPWHPMLPIDVARLQWRRPDLRNHRKILTIDGRRAFMGSQNMIEPEYESRVNHRDGRRWSDVMVELTGDVVPHLDAVFAVDWTSEGYERPEPRDITPIPHRLADGDDVNLVQVLPSGPGFTTEPNLRVFNDLIYGARRKIVVVSPYFVPDESLLMGLTSAAYAGLEVVLHVNEKADQFMVGHAQQSYYHALLEAGVRILRFPAPGVLHSKFLVIDDEVAAVGSSNLDMRSFGLNYEVTLLAVRGNLVRELAEIAEGYAAVSTELDMAEWESRPWRQRYLDNVFRLTSALQ</sequence>
<keyword evidence="16" id="KW-1185">Reference proteome</keyword>
<dbReference type="InterPro" id="IPR027379">
    <property type="entry name" value="CLS_N"/>
</dbReference>
<dbReference type="GO" id="GO:0005886">
    <property type="term" value="C:plasma membrane"/>
    <property type="evidence" value="ECO:0007669"/>
    <property type="project" value="UniProtKB-SubCell"/>
</dbReference>
<dbReference type="SUPFAM" id="SSF56024">
    <property type="entry name" value="Phospholipase D/nuclease"/>
    <property type="match status" value="2"/>
</dbReference>
<evidence type="ECO:0000256" key="7">
    <source>
        <dbReference type="ARBA" id="ARBA00022989"/>
    </source>
</evidence>
<evidence type="ECO:0000259" key="14">
    <source>
        <dbReference type="PROSITE" id="PS50035"/>
    </source>
</evidence>
<keyword evidence="8" id="KW-0443">Lipid metabolism</keyword>
<evidence type="ECO:0000256" key="11">
    <source>
        <dbReference type="ARBA" id="ARBA00023264"/>
    </source>
</evidence>
<dbReference type="PANTHER" id="PTHR21248:SF22">
    <property type="entry name" value="PHOSPHOLIPASE D"/>
    <property type="match status" value="1"/>
</dbReference>
<evidence type="ECO:0000256" key="12">
    <source>
        <dbReference type="NCBIfam" id="TIGR04265"/>
    </source>
</evidence>
<evidence type="ECO:0000256" key="8">
    <source>
        <dbReference type="ARBA" id="ARBA00023098"/>
    </source>
</evidence>
<name>A0A1L7CY56_9CORY</name>
<feature type="domain" description="PLD phosphodiesterase" evidence="14">
    <location>
        <begin position="227"/>
        <end position="254"/>
    </location>
</feature>
<dbReference type="Proteomes" id="UP000185469">
    <property type="component" value="Chromosome"/>
</dbReference>
<keyword evidence="9 13" id="KW-0472">Membrane</keyword>
<keyword evidence="4" id="KW-0808">Transferase</keyword>
<dbReference type="SMART" id="SM00155">
    <property type="entry name" value="PLDc"/>
    <property type="match status" value="2"/>
</dbReference>
<keyword evidence="10" id="KW-0594">Phospholipid biosynthesis</keyword>
<keyword evidence="7 13" id="KW-1133">Transmembrane helix</keyword>
<keyword evidence="6" id="KW-0677">Repeat</keyword>
<dbReference type="Pfam" id="PF13091">
    <property type="entry name" value="PLDc_2"/>
    <property type="match status" value="2"/>
</dbReference>
<evidence type="ECO:0000256" key="13">
    <source>
        <dbReference type="SAM" id="Phobius"/>
    </source>
</evidence>
<dbReference type="EC" id="2.7.8.-" evidence="12"/>
<evidence type="ECO:0000313" key="16">
    <source>
        <dbReference type="Proteomes" id="UP000185469"/>
    </source>
</evidence>
<proteinExistence type="predicted"/>
<keyword evidence="3" id="KW-0444">Lipid biosynthesis</keyword>
<evidence type="ECO:0000256" key="2">
    <source>
        <dbReference type="ARBA" id="ARBA00022475"/>
    </source>
</evidence>
<feature type="transmembrane region" description="Helical" evidence="13">
    <location>
        <begin position="12"/>
        <end position="29"/>
    </location>
</feature>
<dbReference type="KEGG" id="csph:CSPHI_06600"/>
<keyword evidence="5 13" id="KW-0812">Transmembrane</keyword>
<dbReference type="GO" id="GO:0008808">
    <property type="term" value="F:cardiolipin synthase activity"/>
    <property type="evidence" value="ECO:0007669"/>
    <property type="project" value="UniProtKB-UniRule"/>
</dbReference>
<gene>
    <name evidence="15" type="ORF">CSPHI_06600</name>
</gene>
<evidence type="ECO:0000256" key="4">
    <source>
        <dbReference type="ARBA" id="ARBA00022679"/>
    </source>
</evidence>
<keyword evidence="2" id="KW-1003">Cell membrane</keyword>
<dbReference type="Gene3D" id="3.30.870.10">
    <property type="entry name" value="Endonuclease Chain A"/>
    <property type="match status" value="2"/>
</dbReference>
<dbReference type="InterPro" id="IPR022924">
    <property type="entry name" value="Cardiolipin_synthase"/>
</dbReference>
<dbReference type="PANTHER" id="PTHR21248">
    <property type="entry name" value="CARDIOLIPIN SYNTHASE"/>
    <property type="match status" value="1"/>
</dbReference>
<dbReference type="InterPro" id="IPR001736">
    <property type="entry name" value="PLipase_D/transphosphatidylase"/>
</dbReference>
<dbReference type="InterPro" id="IPR025202">
    <property type="entry name" value="PLD-like_dom"/>
</dbReference>
<evidence type="ECO:0000256" key="1">
    <source>
        <dbReference type="ARBA" id="ARBA00004651"/>
    </source>
</evidence>